<name>A0A4Q0VHU8_9LACO</name>
<accession>A0A4Q0VHU8</accession>
<protein>
    <recommendedName>
        <fullName evidence="1">Transposase IS204/IS1001/IS1096/IS1165 DDE domain-containing protein</fullName>
    </recommendedName>
</protein>
<comment type="caution">
    <text evidence="2">The sequence shown here is derived from an EMBL/GenBank/DDBJ whole genome shotgun (WGS) entry which is preliminary data.</text>
</comment>
<evidence type="ECO:0000313" key="2">
    <source>
        <dbReference type="EMBL" id="RXI78926.1"/>
    </source>
</evidence>
<dbReference type="OrthoDB" id="6197054at2"/>
<evidence type="ECO:0000259" key="1">
    <source>
        <dbReference type="Pfam" id="PF01610"/>
    </source>
</evidence>
<gene>
    <name evidence="2" type="ORF">DXH47_05290</name>
</gene>
<proteinExistence type="predicted"/>
<dbReference type="Pfam" id="PF01610">
    <property type="entry name" value="DDE_Tnp_ISL3"/>
    <property type="match status" value="1"/>
</dbReference>
<dbReference type="AlphaFoldDB" id="A0A4Q0VHU8"/>
<dbReference type="InterPro" id="IPR002560">
    <property type="entry name" value="Transposase_DDE"/>
</dbReference>
<organism evidence="2 3">
    <name type="scientific">Levilactobacillus suantsaii</name>
    <dbReference type="NCBI Taxonomy" id="2292255"/>
    <lineage>
        <taxon>Bacteria</taxon>
        <taxon>Bacillati</taxon>
        <taxon>Bacillota</taxon>
        <taxon>Bacilli</taxon>
        <taxon>Lactobacillales</taxon>
        <taxon>Lactobacillaceae</taxon>
        <taxon>Levilactobacillus</taxon>
    </lineage>
</organism>
<dbReference type="EMBL" id="QXIL01000007">
    <property type="protein sequence ID" value="RXI78926.1"/>
    <property type="molecule type" value="Genomic_DNA"/>
</dbReference>
<reference evidence="2 3" key="1">
    <citation type="submission" date="2018-08" db="EMBL/GenBank/DDBJ databases">
        <title>Lactobacillus suantsai sp. nov., isolated from traditional fermented suan-tsai in Taiwan.</title>
        <authorList>
            <person name="Huang C.-H."/>
        </authorList>
    </citation>
    <scope>NUCLEOTIDE SEQUENCE [LARGE SCALE GENOMIC DNA]</scope>
    <source>
        <strain evidence="2 3">BCRC 12945</strain>
    </source>
</reference>
<sequence length="70" mass="8286">MNYTYPQLVSVLPNALVVTDRFRIVSTATKAFNATRVRIMKRYGTTTPKYKSLKRYWKLLLKPNEHLRLL</sequence>
<feature type="domain" description="Transposase IS204/IS1001/IS1096/IS1165 DDE" evidence="1">
    <location>
        <begin position="1"/>
        <end position="67"/>
    </location>
</feature>
<dbReference type="Proteomes" id="UP000290602">
    <property type="component" value="Unassembled WGS sequence"/>
</dbReference>
<dbReference type="RefSeq" id="WP_129032250.1">
    <property type="nucleotide sequence ID" value="NZ_CP059603.1"/>
</dbReference>
<keyword evidence="3" id="KW-1185">Reference proteome</keyword>
<evidence type="ECO:0000313" key="3">
    <source>
        <dbReference type="Proteomes" id="UP000290602"/>
    </source>
</evidence>